<dbReference type="PANTHER" id="PTHR11802:SF361">
    <property type="entry name" value="SERINE CARBOXYPEPTIDASE-LIKE 11-RELATED"/>
    <property type="match status" value="1"/>
</dbReference>
<reference evidence="4" key="1">
    <citation type="journal article" date="2021" name="Nat. Commun.">
        <title>Genomic analyses provide insights into spinach domestication and the genetic basis of agronomic traits.</title>
        <authorList>
            <person name="Cai X."/>
            <person name="Sun X."/>
            <person name="Xu C."/>
            <person name="Sun H."/>
            <person name="Wang X."/>
            <person name="Ge C."/>
            <person name="Zhang Z."/>
            <person name="Wang Q."/>
            <person name="Fei Z."/>
            <person name="Jiao C."/>
            <person name="Wang Q."/>
        </authorList>
    </citation>
    <scope>NUCLEOTIDE SEQUENCE [LARGE SCALE GENOMIC DNA]</scope>
    <source>
        <strain evidence="4">cv. Varoflay</strain>
    </source>
</reference>
<dbReference type="SUPFAM" id="SSF53474">
    <property type="entry name" value="alpha/beta-Hydrolases"/>
    <property type="match status" value="1"/>
</dbReference>
<evidence type="ECO:0000256" key="1">
    <source>
        <dbReference type="ARBA" id="ARBA00009431"/>
    </source>
</evidence>
<reference evidence="5" key="2">
    <citation type="submission" date="2025-08" db="UniProtKB">
        <authorList>
            <consortium name="RefSeq"/>
        </authorList>
    </citation>
    <scope>IDENTIFICATION</scope>
    <source>
        <tissue evidence="5">Leaf</tissue>
    </source>
</reference>
<proteinExistence type="inferred from homology"/>
<dbReference type="Proteomes" id="UP000813463">
    <property type="component" value="Chromosome 2"/>
</dbReference>
<feature type="coiled-coil region" evidence="2">
    <location>
        <begin position="332"/>
        <end position="359"/>
    </location>
</feature>
<keyword evidence="3" id="KW-0732">Signal</keyword>
<keyword evidence="2" id="KW-0175">Coiled coil</keyword>
<organism evidence="4 5">
    <name type="scientific">Spinacia oleracea</name>
    <name type="common">Spinach</name>
    <dbReference type="NCBI Taxonomy" id="3562"/>
    <lineage>
        <taxon>Eukaryota</taxon>
        <taxon>Viridiplantae</taxon>
        <taxon>Streptophyta</taxon>
        <taxon>Embryophyta</taxon>
        <taxon>Tracheophyta</taxon>
        <taxon>Spermatophyta</taxon>
        <taxon>Magnoliopsida</taxon>
        <taxon>eudicotyledons</taxon>
        <taxon>Gunneridae</taxon>
        <taxon>Pentapetalae</taxon>
        <taxon>Caryophyllales</taxon>
        <taxon>Chenopodiaceae</taxon>
        <taxon>Chenopodioideae</taxon>
        <taxon>Anserineae</taxon>
        <taxon>Spinacia</taxon>
    </lineage>
</organism>
<keyword evidence="4" id="KW-1185">Reference proteome</keyword>
<evidence type="ECO:0000313" key="5">
    <source>
        <dbReference type="RefSeq" id="XP_056693465.1"/>
    </source>
</evidence>
<accession>A0ABM3RCX2</accession>
<feature type="signal peptide" evidence="3">
    <location>
        <begin position="1"/>
        <end position="23"/>
    </location>
</feature>
<evidence type="ECO:0000256" key="3">
    <source>
        <dbReference type="SAM" id="SignalP"/>
    </source>
</evidence>
<evidence type="ECO:0000256" key="2">
    <source>
        <dbReference type="SAM" id="Coils"/>
    </source>
</evidence>
<dbReference type="Pfam" id="PF00450">
    <property type="entry name" value="Peptidase_S10"/>
    <property type="match status" value="1"/>
</dbReference>
<feature type="coiled-coil region" evidence="2">
    <location>
        <begin position="391"/>
        <end position="418"/>
    </location>
</feature>
<evidence type="ECO:0000313" key="4">
    <source>
        <dbReference type="Proteomes" id="UP000813463"/>
    </source>
</evidence>
<feature type="chain" id="PRO_5047433869" evidence="3">
    <location>
        <begin position="24"/>
        <end position="524"/>
    </location>
</feature>
<dbReference type="InterPro" id="IPR029058">
    <property type="entry name" value="AB_hydrolase_fold"/>
</dbReference>
<dbReference type="InterPro" id="IPR001563">
    <property type="entry name" value="Peptidase_S10"/>
</dbReference>
<dbReference type="Gene3D" id="3.40.50.1820">
    <property type="entry name" value="alpha/beta hydrolase"/>
    <property type="match status" value="1"/>
</dbReference>
<protein>
    <submittedName>
        <fullName evidence="5">Serine carboxypeptidase-like 14 isoform X1</fullName>
    </submittedName>
</protein>
<gene>
    <name evidence="5" type="primary">LOC110788985</name>
</gene>
<dbReference type="PRINTS" id="PR00724">
    <property type="entry name" value="CRBOXYPTASEC"/>
</dbReference>
<dbReference type="RefSeq" id="XP_056693465.1">
    <property type="nucleotide sequence ID" value="XM_056837487.1"/>
</dbReference>
<name>A0ABM3RCX2_SPIOL</name>
<dbReference type="PANTHER" id="PTHR11802">
    <property type="entry name" value="SERINE PROTEASE FAMILY S10 SERINE CARBOXYPEPTIDASE"/>
    <property type="match status" value="1"/>
</dbReference>
<dbReference type="GeneID" id="110788985"/>
<comment type="similarity">
    <text evidence="1">Belongs to the peptidase S10 family.</text>
</comment>
<sequence length="524" mass="58616">MRYNSKQVWSIVHFLVLSLVSSAFSNSNSGATTSDWNSTIVKFLPGFPGALPFVLETGYIGVWEEQVQLFYYFFESEQNPETDPLLIWFSGGPGCSGFTDLIFGHIGPLYFNYSGLHYNYTTSSFVVDEPSLESNPYSWTKVANIIFIDSPVGAGFSYATTPISKSLQPSDTMTSTQAYEFLKKWLMVHPKFSRNPVYIVGISYTGKVTPSLTWQIVNGNEAGSGSRINLQGYILGNPLTEWYLDDQAPVDYARRISLLSDELYEAIKVSCDGDYRINIVHANAQCSKNLEAAMNLCNPIVNDYVLDPKCVDSSPEMWCRVTQSATELVECYRSYQRRLKRSQAEKEKLQTDLAESVRTEGDCRKEIARLELDVIAAGNRKAELELLPAKLTAEEQKTAELQIKLDAALQAAQDAEKAAKDDRKAVALKAVQKFMKSDFYCEEMKGRYNGGWTAAHRCAVKALTLTEDAWGKVEGSYEEGGHIDPTGMETQTFPDIVIQNADPRLLPDREIPESAYWSDADYSA</sequence>